<dbReference type="eggNOG" id="COG2264">
    <property type="taxonomic scope" value="Bacteria"/>
</dbReference>
<evidence type="ECO:0000256" key="6">
    <source>
        <dbReference type="HAMAP-Rule" id="MF_00735"/>
    </source>
</evidence>
<feature type="binding site" evidence="6">
    <location>
        <position position="226"/>
    </location>
    <ligand>
        <name>S-adenosyl-L-methionine</name>
        <dbReference type="ChEBI" id="CHEBI:59789"/>
    </ligand>
</feature>
<comment type="catalytic activity">
    <reaction evidence="6">
        <text>L-lysyl-[protein] + 3 S-adenosyl-L-methionine = N(6),N(6),N(6)-trimethyl-L-lysyl-[protein] + 3 S-adenosyl-L-homocysteine + 3 H(+)</text>
        <dbReference type="Rhea" id="RHEA:54192"/>
        <dbReference type="Rhea" id="RHEA-COMP:9752"/>
        <dbReference type="Rhea" id="RHEA-COMP:13826"/>
        <dbReference type="ChEBI" id="CHEBI:15378"/>
        <dbReference type="ChEBI" id="CHEBI:29969"/>
        <dbReference type="ChEBI" id="CHEBI:57856"/>
        <dbReference type="ChEBI" id="CHEBI:59789"/>
        <dbReference type="ChEBI" id="CHEBI:61961"/>
    </reaction>
</comment>
<evidence type="ECO:0000256" key="4">
    <source>
        <dbReference type="ARBA" id="ARBA00022679"/>
    </source>
</evidence>
<dbReference type="GO" id="GO:0005840">
    <property type="term" value="C:ribosome"/>
    <property type="evidence" value="ECO:0007669"/>
    <property type="project" value="UniProtKB-KW"/>
</dbReference>
<keyword evidence="8" id="KW-1185">Reference proteome</keyword>
<dbReference type="CDD" id="cd02440">
    <property type="entry name" value="AdoMet_MTases"/>
    <property type="match status" value="1"/>
</dbReference>
<keyword evidence="5 6" id="KW-0949">S-adenosyl-L-methionine</keyword>
<evidence type="ECO:0000256" key="1">
    <source>
        <dbReference type="ARBA" id="ARBA00009741"/>
    </source>
</evidence>
<dbReference type="PIRSF" id="PIRSF000401">
    <property type="entry name" value="RPL11_MTase"/>
    <property type="match status" value="1"/>
</dbReference>
<dbReference type="GO" id="GO:0032259">
    <property type="term" value="P:methylation"/>
    <property type="evidence" value="ECO:0007669"/>
    <property type="project" value="UniProtKB-KW"/>
</dbReference>
<dbReference type="HOGENOM" id="CLU_049382_3_1_7"/>
<dbReference type="Pfam" id="PF06325">
    <property type="entry name" value="PrmA"/>
    <property type="match status" value="1"/>
</dbReference>
<dbReference type="GO" id="GO:0005737">
    <property type="term" value="C:cytoplasm"/>
    <property type="evidence" value="ECO:0007669"/>
    <property type="project" value="UniProtKB-SubCell"/>
</dbReference>
<dbReference type="InterPro" id="IPR050078">
    <property type="entry name" value="Ribosomal_L11_MeTrfase_PrmA"/>
</dbReference>
<feature type="binding site" evidence="6">
    <location>
        <position position="136"/>
    </location>
    <ligand>
        <name>S-adenosyl-L-methionine</name>
        <dbReference type="ChEBI" id="CHEBI:59789"/>
    </ligand>
</feature>
<dbReference type="PANTHER" id="PTHR43648:SF1">
    <property type="entry name" value="ELECTRON TRANSFER FLAVOPROTEIN BETA SUBUNIT LYSINE METHYLTRANSFERASE"/>
    <property type="match status" value="1"/>
</dbReference>
<gene>
    <name evidence="6" type="primary">prmA</name>
    <name evidence="7" type="ordered locus">LI1130</name>
</gene>
<dbReference type="SUPFAM" id="SSF53335">
    <property type="entry name" value="S-adenosyl-L-methionine-dependent methyltransferases"/>
    <property type="match status" value="1"/>
</dbReference>
<dbReference type="STRING" id="363253.LI1130"/>
<name>Q1MP93_LAWIP</name>
<dbReference type="PANTHER" id="PTHR43648">
    <property type="entry name" value="ELECTRON TRANSFER FLAVOPROTEIN BETA SUBUNIT LYSINE METHYLTRANSFERASE"/>
    <property type="match status" value="1"/>
</dbReference>
<dbReference type="InterPro" id="IPR004498">
    <property type="entry name" value="Ribosomal_PrmA_MeTrfase"/>
</dbReference>
<sequence length="289" mass="31594">MSNNIFMSKLLCIEIIADDTQLDVIISILFQYIPYGWEEESLSTGETILRIHCDNSEVKHTVCNKLQSVFPNIKIHVKEVPIQDWSIAWRDFFTPVIADQFLILPPWLLDTTPKSDQQIIVIEPKCAFGTGHHATTVLCLESISHCAKKGYLQPGMRFFDLGTGTGILGIACSLLGLTGIGADIDPIAISNASENIALNKVESQMVITEAGVEAGLGESFNLIVANILAEPLKCLALDLIELLAPSGNLILSGLLDYQADDVEAAYSKLGKAQRVISGEWVALIWNRQG</sequence>
<comment type="subcellular location">
    <subcellularLocation>
        <location evidence="6">Cytoplasm</location>
    </subcellularLocation>
</comment>
<protein>
    <recommendedName>
        <fullName evidence="6">Ribosomal protein L11 methyltransferase</fullName>
        <shortName evidence="6">L11 Mtase</shortName>
        <ecNumber evidence="6">2.1.1.-</ecNumber>
    </recommendedName>
</protein>
<dbReference type="EC" id="2.1.1.-" evidence="6"/>
<dbReference type="GO" id="GO:0016279">
    <property type="term" value="F:protein-lysine N-methyltransferase activity"/>
    <property type="evidence" value="ECO:0007669"/>
    <property type="project" value="RHEA"/>
</dbReference>
<dbReference type="EMBL" id="AM180252">
    <property type="protein sequence ID" value="CAJ55184.1"/>
    <property type="molecule type" value="Genomic_DNA"/>
</dbReference>
<reference evidence="7 8" key="1">
    <citation type="submission" date="2005-11" db="EMBL/GenBank/DDBJ databases">
        <title>The complete genome sequence of Lawsonia intracellularis: the causative agent of proliferative enteropathy.</title>
        <authorList>
            <person name="Kaur K."/>
            <person name="Zhang Q."/>
            <person name="Beckler D."/>
            <person name="Munir S."/>
            <person name="Li L."/>
            <person name="Kinsley K."/>
            <person name="Herron L."/>
            <person name="Peterson A."/>
            <person name="May B."/>
            <person name="Singh S."/>
            <person name="Gebhart C."/>
            <person name="Kapur V."/>
        </authorList>
    </citation>
    <scope>NUCLEOTIDE SEQUENCE [LARGE SCALE GENOMIC DNA]</scope>
    <source>
        <strain evidence="7 8">PHE/MN1-00</strain>
    </source>
</reference>
<dbReference type="Proteomes" id="UP000002430">
    <property type="component" value="Chromosome"/>
</dbReference>
<dbReference type="KEGG" id="lip:LI1130"/>
<feature type="binding site" evidence="6">
    <location>
        <position position="162"/>
    </location>
    <ligand>
        <name>S-adenosyl-L-methionine</name>
        <dbReference type="ChEBI" id="CHEBI:59789"/>
    </ligand>
</feature>
<keyword evidence="2 6" id="KW-0963">Cytoplasm</keyword>
<evidence type="ECO:0000313" key="7">
    <source>
        <dbReference type="EMBL" id="CAJ55184.1"/>
    </source>
</evidence>
<proteinExistence type="inferred from homology"/>
<dbReference type="InterPro" id="IPR029063">
    <property type="entry name" value="SAM-dependent_MTases_sf"/>
</dbReference>
<evidence type="ECO:0000256" key="5">
    <source>
        <dbReference type="ARBA" id="ARBA00022691"/>
    </source>
</evidence>
<feature type="binding site" evidence="6">
    <location>
        <position position="183"/>
    </location>
    <ligand>
        <name>S-adenosyl-L-methionine</name>
        <dbReference type="ChEBI" id="CHEBI:59789"/>
    </ligand>
</feature>
<comment type="similarity">
    <text evidence="1 6">Belongs to the methyltransferase superfamily. PrmA family.</text>
</comment>
<evidence type="ECO:0000256" key="3">
    <source>
        <dbReference type="ARBA" id="ARBA00022603"/>
    </source>
</evidence>
<organism evidence="7 8">
    <name type="scientific">Lawsonia intracellularis (strain PHE/MN1-00)</name>
    <dbReference type="NCBI Taxonomy" id="363253"/>
    <lineage>
        <taxon>Bacteria</taxon>
        <taxon>Pseudomonadati</taxon>
        <taxon>Thermodesulfobacteriota</taxon>
        <taxon>Desulfovibrionia</taxon>
        <taxon>Desulfovibrionales</taxon>
        <taxon>Desulfovibrionaceae</taxon>
        <taxon>Lawsonia</taxon>
    </lineage>
</organism>
<evidence type="ECO:0000256" key="2">
    <source>
        <dbReference type="ARBA" id="ARBA00022490"/>
    </source>
</evidence>
<dbReference type="HAMAP" id="MF_00735">
    <property type="entry name" value="Methyltr_PrmA"/>
    <property type="match status" value="1"/>
</dbReference>
<keyword evidence="7" id="KW-0689">Ribosomal protein</keyword>
<keyword evidence="7" id="KW-0687">Ribonucleoprotein</keyword>
<dbReference type="Gene3D" id="3.40.50.150">
    <property type="entry name" value="Vaccinia Virus protein VP39"/>
    <property type="match status" value="1"/>
</dbReference>
<keyword evidence="4 6" id="KW-0808">Transferase</keyword>
<comment type="function">
    <text evidence="6">Methylates ribosomal protein L11.</text>
</comment>
<accession>Q1MP93</accession>
<dbReference type="AlphaFoldDB" id="Q1MP93"/>
<evidence type="ECO:0000313" key="8">
    <source>
        <dbReference type="Proteomes" id="UP000002430"/>
    </source>
</evidence>
<keyword evidence="3 6" id="KW-0489">Methyltransferase</keyword>